<name>A0A1S9RC09_PENBI</name>
<evidence type="ECO:0000313" key="4">
    <source>
        <dbReference type="Proteomes" id="UP000190744"/>
    </source>
</evidence>
<organism evidence="3 4">
    <name type="scientific">Penicillium brasilianum</name>
    <dbReference type="NCBI Taxonomy" id="104259"/>
    <lineage>
        <taxon>Eukaryota</taxon>
        <taxon>Fungi</taxon>
        <taxon>Dikarya</taxon>
        <taxon>Ascomycota</taxon>
        <taxon>Pezizomycotina</taxon>
        <taxon>Eurotiomycetes</taxon>
        <taxon>Eurotiomycetidae</taxon>
        <taxon>Eurotiales</taxon>
        <taxon>Aspergillaceae</taxon>
        <taxon>Penicillium</taxon>
    </lineage>
</organism>
<dbReference type="AlphaFoldDB" id="A0A1S9RC09"/>
<proteinExistence type="predicted"/>
<sequence>MALSTCNAVVNPSFESGSLYPWVPSAVNVARVSNGTNAYSGDYYLDLQTAVGNRGNTISQSLKHLEPRAKYTFSASVQVPSPSGSEYCAVYVYTGHNATTGRIASSQLFTFGEWTSVTGTYTPRRPVETLNIIASCDSEDSSVTGHVWIDEVIVTGGNNCGALLN</sequence>
<dbReference type="SUPFAM" id="SSF49785">
    <property type="entry name" value="Galactose-binding domain-like"/>
    <property type="match status" value="1"/>
</dbReference>
<feature type="domain" description="CBM-cenC" evidence="2">
    <location>
        <begin position="7"/>
        <end position="132"/>
    </location>
</feature>
<dbReference type="Gene3D" id="2.60.120.260">
    <property type="entry name" value="Galactose-binding domain-like"/>
    <property type="match status" value="1"/>
</dbReference>
<dbReference type="SMR" id="A0A1S9RC09"/>
<reference evidence="4" key="1">
    <citation type="submission" date="2015-09" db="EMBL/GenBank/DDBJ databases">
        <authorList>
            <person name="Fill T.P."/>
            <person name="Baretta J.F."/>
            <person name="de Almeida L.G."/>
            <person name="Rocha M."/>
            <person name="de Souza D.H."/>
            <person name="Malavazi I."/>
            <person name="Cerdeira L.T."/>
            <person name="Hong H."/>
            <person name="Samborskyy M."/>
            <person name="de Vasconcelos A.T."/>
            <person name="Leadlay P."/>
            <person name="Rodrigues-Filho E."/>
        </authorList>
    </citation>
    <scope>NUCLEOTIDE SEQUENCE [LARGE SCALE GENOMIC DNA]</scope>
    <source>
        <strain evidence="4">LaBioMMi 136</strain>
    </source>
</reference>
<evidence type="ECO:0000256" key="1">
    <source>
        <dbReference type="ARBA" id="ARBA00022801"/>
    </source>
</evidence>
<dbReference type="GO" id="GO:0016798">
    <property type="term" value="F:hydrolase activity, acting on glycosyl bonds"/>
    <property type="evidence" value="ECO:0007669"/>
    <property type="project" value="InterPro"/>
</dbReference>
<dbReference type="EMBL" id="LJBN01000210">
    <property type="protein sequence ID" value="OOQ82810.1"/>
    <property type="molecule type" value="Genomic_DNA"/>
</dbReference>
<keyword evidence="1" id="KW-0378">Hydrolase</keyword>
<evidence type="ECO:0000313" key="3">
    <source>
        <dbReference type="EMBL" id="OOQ82810.1"/>
    </source>
</evidence>
<evidence type="ECO:0000259" key="2">
    <source>
        <dbReference type="Pfam" id="PF02018"/>
    </source>
</evidence>
<accession>A0A1S9RC09</accession>
<dbReference type="Pfam" id="PF02018">
    <property type="entry name" value="CBM_4_9"/>
    <property type="match status" value="1"/>
</dbReference>
<dbReference type="Proteomes" id="UP000190744">
    <property type="component" value="Unassembled WGS sequence"/>
</dbReference>
<gene>
    <name evidence="3" type="ORF">PEBR_37400</name>
</gene>
<protein>
    <submittedName>
        <fullName evidence="3">Carbohydrate binding domain protein</fullName>
    </submittedName>
</protein>
<comment type="caution">
    <text evidence="3">The sequence shown here is derived from an EMBL/GenBank/DDBJ whole genome shotgun (WGS) entry which is preliminary data.</text>
</comment>
<dbReference type="InterPro" id="IPR003305">
    <property type="entry name" value="CenC_carb-bd"/>
</dbReference>
<dbReference type="InterPro" id="IPR008979">
    <property type="entry name" value="Galactose-bd-like_sf"/>
</dbReference>